<proteinExistence type="predicted"/>
<sequence>MRQTPSDAQDFASSVLLSVLSLALLPVSLSAVAGCILKDLFSGEDESVRVLTKRASERKSKGTVMISGGKMTKSLTLARAFKRAGWKVIGVEEAGWGEYCPMKYSSSVDSFHLLPSASKNYTQYSNSLISLAIEHHVDLFLPVCGVASEVEDAKAAETMSVKTGGRCKTFIQDPETISQLHDKDEFINLVDSLGFPVPRGKLVYSVDEAMDFLYSEAKDEHGRGVGFIIKCTELDENRGDLTTYPFAGDDAQMSKTRKHFDGLKLKMSRKYPYVLQEYIPGQEWCTHASVVDGQITAFVTAPSNDMLMTYEDWTNREIGKRAEQWTRDFLDRLAKNPIASGKKRRLTGHFSFDFILSERNGEMYPIECNPRVHTAIILLPLSQLASVYPAPHESFHVDKVLKPLPGTVPRSWIYNDLIMRYLPYVLPFAEILEMIHPSLPACHLTWDQKKKILPQEGVMQLRVDPTLIADDPIPFLVLWHVFWPYLLTTRWWQGKKWTRLNVSTGRIFEA</sequence>
<dbReference type="Proteomes" id="UP000812966">
    <property type="component" value="Unassembled WGS sequence"/>
</dbReference>
<dbReference type="PROSITE" id="PS51257">
    <property type="entry name" value="PROKAR_LIPOPROTEIN"/>
    <property type="match status" value="1"/>
</dbReference>
<evidence type="ECO:0000313" key="4">
    <source>
        <dbReference type="EMBL" id="KAG7571089.1"/>
    </source>
</evidence>
<evidence type="ECO:0000313" key="5">
    <source>
        <dbReference type="Proteomes" id="UP000812966"/>
    </source>
</evidence>
<dbReference type="SUPFAM" id="SSF56059">
    <property type="entry name" value="Glutathione synthetase ATP-binding domain-like"/>
    <property type="match status" value="1"/>
</dbReference>
<feature type="chain" id="PRO_5035461159" description="ATP-grasp domain-containing protein" evidence="2">
    <location>
        <begin position="31"/>
        <end position="510"/>
    </location>
</feature>
<keyword evidence="1" id="KW-0547">Nucleotide-binding</keyword>
<dbReference type="GO" id="GO:0005524">
    <property type="term" value="F:ATP binding"/>
    <property type="evidence" value="ECO:0007669"/>
    <property type="project" value="UniProtKB-UniRule"/>
</dbReference>
<keyword evidence="1" id="KW-0067">ATP-binding</keyword>
<feature type="domain" description="ATP-grasp" evidence="3">
    <location>
        <begin position="187"/>
        <end position="401"/>
    </location>
</feature>
<dbReference type="OrthoDB" id="186626at2759"/>
<accession>A0A8K0NV98</accession>
<dbReference type="PROSITE" id="PS50975">
    <property type="entry name" value="ATP_GRASP"/>
    <property type="match status" value="1"/>
</dbReference>
<gene>
    <name evidence="4" type="ORF">FFLO_00914</name>
</gene>
<evidence type="ECO:0000256" key="2">
    <source>
        <dbReference type="SAM" id="SignalP"/>
    </source>
</evidence>
<dbReference type="Gene3D" id="3.30.470.20">
    <property type="entry name" value="ATP-grasp fold, B domain"/>
    <property type="match status" value="1"/>
</dbReference>
<organism evidence="4 5">
    <name type="scientific">Filobasidium floriforme</name>
    <dbReference type="NCBI Taxonomy" id="5210"/>
    <lineage>
        <taxon>Eukaryota</taxon>
        <taxon>Fungi</taxon>
        <taxon>Dikarya</taxon>
        <taxon>Basidiomycota</taxon>
        <taxon>Agaricomycotina</taxon>
        <taxon>Tremellomycetes</taxon>
        <taxon>Filobasidiales</taxon>
        <taxon>Filobasidiaceae</taxon>
        <taxon>Filobasidium</taxon>
    </lineage>
</organism>
<dbReference type="AlphaFoldDB" id="A0A8K0NV98"/>
<reference evidence="4" key="1">
    <citation type="submission" date="2020-04" db="EMBL/GenBank/DDBJ databases">
        <title>Analysis of mating type loci in Filobasidium floriforme.</title>
        <authorList>
            <person name="Nowrousian M."/>
        </authorList>
    </citation>
    <scope>NUCLEOTIDE SEQUENCE</scope>
    <source>
        <strain evidence="4">CBS 6242</strain>
    </source>
</reference>
<keyword evidence="5" id="KW-1185">Reference proteome</keyword>
<protein>
    <recommendedName>
        <fullName evidence="3">ATP-grasp domain-containing protein</fullName>
    </recommendedName>
</protein>
<evidence type="ECO:0000259" key="3">
    <source>
        <dbReference type="PROSITE" id="PS50975"/>
    </source>
</evidence>
<evidence type="ECO:0000256" key="1">
    <source>
        <dbReference type="PROSITE-ProRule" id="PRU00409"/>
    </source>
</evidence>
<dbReference type="EMBL" id="JABELV010000011">
    <property type="protein sequence ID" value="KAG7571089.1"/>
    <property type="molecule type" value="Genomic_DNA"/>
</dbReference>
<dbReference type="GO" id="GO:0046872">
    <property type="term" value="F:metal ion binding"/>
    <property type="evidence" value="ECO:0007669"/>
    <property type="project" value="InterPro"/>
</dbReference>
<keyword evidence="2" id="KW-0732">Signal</keyword>
<feature type="signal peptide" evidence="2">
    <location>
        <begin position="1"/>
        <end position="30"/>
    </location>
</feature>
<name>A0A8K0NV98_9TREE</name>
<dbReference type="InterPro" id="IPR011761">
    <property type="entry name" value="ATP-grasp"/>
</dbReference>
<comment type="caution">
    <text evidence="4">The sequence shown here is derived from an EMBL/GenBank/DDBJ whole genome shotgun (WGS) entry which is preliminary data.</text>
</comment>